<dbReference type="EMBL" id="QFQP01000014">
    <property type="protein sequence ID" value="PZR11408.1"/>
    <property type="molecule type" value="Genomic_DNA"/>
</dbReference>
<dbReference type="PROSITE" id="PS51257">
    <property type="entry name" value="PROKAR_LIPOPROTEIN"/>
    <property type="match status" value="1"/>
</dbReference>
<evidence type="ECO:0000313" key="2">
    <source>
        <dbReference type="Proteomes" id="UP000249061"/>
    </source>
</evidence>
<proteinExistence type="predicted"/>
<dbReference type="Proteomes" id="UP000249061">
    <property type="component" value="Unassembled WGS sequence"/>
</dbReference>
<organism evidence="1 2">
    <name type="scientific">Archangium gephyra</name>
    <dbReference type="NCBI Taxonomy" id="48"/>
    <lineage>
        <taxon>Bacteria</taxon>
        <taxon>Pseudomonadati</taxon>
        <taxon>Myxococcota</taxon>
        <taxon>Myxococcia</taxon>
        <taxon>Myxococcales</taxon>
        <taxon>Cystobacterineae</taxon>
        <taxon>Archangiaceae</taxon>
        <taxon>Archangium</taxon>
    </lineage>
</organism>
<dbReference type="AlphaFoldDB" id="A0A2W5UQQ6"/>
<dbReference type="Pfam" id="PF04351">
    <property type="entry name" value="PilP"/>
    <property type="match status" value="1"/>
</dbReference>
<gene>
    <name evidence="1" type="ORF">DI536_17420</name>
</gene>
<accession>A0A2W5UQQ6</accession>
<dbReference type="Gene3D" id="2.30.30.830">
    <property type="match status" value="1"/>
</dbReference>
<reference evidence="1 2" key="1">
    <citation type="submission" date="2017-08" db="EMBL/GenBank/DDBJ databases">
        <title>Infants hospitalized years apart are colonized by the same room-sourced microbial strains.</title>
        <authorList>
            <person name="Brooks B."/>
            <person name="Olm M.R."/>
            <person name="Firek B.A."/>
            <person name="Baker R."/>
            <person name="Thomas B.C."/>
            <person name="Morowitz M.J."/>
            <person name="Banfield J.F."/>
        </authorList>
    </citation>
    <scope>NUCLEOTIDE SEQUENCE [LARGE SCALE GENOMIC DNA]</scope>
    <source>
        <strain evidence="1">S2_003_000_R2_14</strain>
    </source>
</reference>
<sequence length="188" mass="19889">MKSLLKFSLSAVLLGGVLSGCEDEAPPPPPPAVARKKAPVEAAPVVAATQIDYVYNAINKRDPFRGMTLDTPRTGPGDGAPTQSCDDPLCQLDLDELTVVAVVSGDANPLAMVEDRKGVGHIVRRNTKMGKAGGKVTQVLRECIVVTSFVSGGADGKPIAKKDEMCVKTADVRSEPAFDLLRNKEFSQ</sequence>
<name>A0A2W5UQQ6_9BACT</name>
<evidence type="ECO:0000313" key="1">
    <source>
        <dbReference type="EMBL" id="PZR11408.1"/>
    </source>
</evidence>
<dbReference type="InterPro" id="IPR007446">
    <property type="entry name" value="PilP"/>
</dbReference>
<protein>
    <recommendedName>
        <fullName evidence="3">Lipoprotein</fullName>
    </recommendedName>
</protein>
<comment type="caution">
    <text evidence="1">The sequence shown here is derived from an EMBL/GenBank/DDBJ whole genome shotgun (WGS) entry which is preliminary data.</text>
</comment>
<evidence type="ECO:0008006" key="3">
    <source>
        <dbReference type="Google" id="ProtNLM"/>
    </source>
</evidence>